<accession>A0AAD6XZK7</accession>
<dbReference type="Gene3D" id="1.10.630.10">
    <property type="entry name" value="Cytochrome P450"/>
    <property type="match status" value="2"/>
</dbReference>
<evidence type="ECO:0000256" key="12">
    <source>
        <dbReference type="SAM" id="MobiDB-lite"/>
    </source>
</evidence>
<name>A0AAD6XZK7_9AGAR</name>
<keyword evidence="4" id="KW-0349">Heme</keyword>
<feature type="compositionally biased region" description="Low complexity" evidence="12">
    <location>
        <begin position="10"/>
        <end position="28"/>
    </location>
</feature>
<evidence type="ECO:0000256" key="8">
    <source>
        <dbReference type="ARBA" id="ARBA00023002"/>
    </source>
</evidence>
<dbReference type="GO" id="GO:0004497">
    <property type="term" value="F:monooxygenase activity"/>
    <property type="evidence" value="ECO:0007669"/>
    <property type="project" value="UniProtKB-KW"/>
</dbReference>
<feature type="region of interest" description="Disordered" evidence="12">
    <location>
        <begin position="102"/>
        <end position="148"/>
    </location>
</feature>
<keyword evidence="7" id="KW-1133">Transmembrane helix</keyword>
<evidence type="ECO:0000256" key="6">
    <source>
        <dbReference type="ARBA" id="ARBA00022723"/>
    </source>
</evidence>
<dbReference type="SUPFAM" id="SSF48264">
    <property type="entry name" value="Cytochrome P450"/>
    <property type="match status" value="1"/>
</dbReference>
<dbReference type="GO" id="GO:0020037">
    <property type="term" value="F:heme binding"/>
    <property type="evidence" value="ECO:0007669"/>
    <property type="project" value="InterPro"/>
</dbReference>
<keyword evidence="10" id="KW-0503">Monooxygenase</keyword>
<evidence type="ECO:0000256" key="11">
    <source>
        <dbReference type="ARBA" id="ARBA00023136"/>
    </source>
</evidence>
<keyword evidence="6" id="KW-0479">Metal-binding</keyword>
<dbReference type="GO" id="GO:0005506">
    <property type="term" value="F:iron ion binding"/>
    <property type="evidence" value="ECO:0007669"/>
    <property type="project" value="InterPro"/>
</dbReference>
<dbReference type="EMBL" id="JARJCW010000123">
    <property type="protein sequence ID" value="KAJ7192191.1"/>
    <property type="molecule type" value="Genomic_DNA"/>
</dbReference>
<dbReference type="InterPro" id="IPR036396">
    <property type="entry name" value="Cyt_P450_sf"/>
</dbReference>
<evidence type="ECO:0000313" key="14">
    <source>
        <dbReference type="Proteomes" id="UP001219525"/>
    </source>
</evidence>
<evidence type="ECO:0000256" key="4">
    <source>
        <dbReference type="ARBA" id="ARBA00022617"/>
    </source>
</evidence>
<protein>
    <submittedName>
        <fullName evidence="13">Cytochrome P450</fullName>
    </submittedName>
</protein>
<proteinExistence type="inferred from homology"/>
<evidence type="ECO:0000256" key="10">
    <source>
        <dbReference type="ARBA" id="ARBA00023033"/>
    </source>
</evidence>
<dbReference type="GO" id="GO:0016705">
    <property type="term" value="F:oxidoreductase activity, acting on paired donors, with incorporation or reduction of molecular oxygen"/>
    <property type="evidence" value="ECO:0007669"/>
    <property type="project" value="InterPro"/>
</dbReference>
<comment type="similarity">
    <text evidence="3">Belongs to the cytochrome P450 family.</text>
</comment>
<keyword evidence="14" id="KW-1185">Reference proteome</keyword>
<feature type="region of interest" description="Disordered" evidence="12">
    <location>
        <begin position="1"/>
        <end position="28"/>
    </location>
</feature>
<evidence type="ECO:0000256" key="9">
    <source>
        <dbReference type="ARBA" id="ARBA00023004"/>
    </source>
</evidence>
<reference evidence="13" key="1">
    <citation type="submission" date="2023-03" db="EMBL/GenBank/DDBJ databases">
        <title>Massive genome expansion in bonnet fungi (Mycena s.s.) driven by repeated elements and novel gene families across ecological guilds.</title>
        <authorList>
            <consortium name="Lawrence Berkeley National Laboratory"/>
            <person name="Harder C.B."/>
            <person name="Miyauchi S."/>
            <person name="Viragh M."/>
            <person name="Kuo A."/>
            <person name="Thoen E."/>
            <person name="Andreopoulos B."/>
            <person name="Lu D."/>
            <person name="Skrede I."/>
            <person name="Drula E."/>
            <person name="Henrissat B."/>
            <person name="Morin E."/>
            <person name="Kohler A."/>
            <person name="Barry K."/>
            <person name="LaButti K."/>
            <person name="Morin E."/>
            <person name="Salamov A."/>
            <person name="Lipzen A."/>
            <person name="Mereny Z."/>
            <person name="Hegedus B."/>
            <person name="Baldrian P."/>
            <person name="Stursova M."/>
            <person name="Weitz H."/>
            <person name="Taylor A."/>
            <person name="Grigoriev I.V."/>
            <person name="Nagy L.G."/>
            <person name="Martin F."/>
            <person name="Kauserud H."/>
        </authorList>
    </citation>
    <scope>NUCLEOTIDE SEQUENCE</scope>
    <source>
        <strain evidence="13">9144</strain>
    </source>
</reference>
<dbReference type="PANTHER" id="PTHR46300:SF2">
    <property type="entry name" value="CYTOCHROME P450 MONOOXYGENASE ALNH-RELATED"/>
    <property type="match status" value="1"/>
</dbReference>
<dbReference type="InterPro" id="IPR050364">
    <property type="entry name" value="Cytochrome_P450_fung"/>
</dbReference>
<organism evidence="13 14">
    <name type="scientific">Mycena pura</name>
    <dbReference type="NCBI Taxonomy" id="153505"/>
    <lineage>
        <taxon>Eukaryota</taxon>
        <taxon>Fungi</taxon>
        <taxon>Dikarya</taxon>
        <taxon>Basidiomycota</taxon>
        <taxon>Agaricomycotina</taxon>
        <taxon>Agaricomycetes</taxon>
        <taxon>Agaricomycetidae</taxon>
        <taxon>Agaricales</taxon>
        <taxon>Marasmiineae</taxon>
        <taxon>Mycenaceae</taxon>
        <taxon>Mycena</taxon>
    </lineage>
</organism>
<evidence type="ECO:0000256" key="3">
    <source>
        <dbReference type="ARBA" id="ARBA00010617"/>
    </source>
</evidence>
<evidence type="ECO:0000256" key="7">
    <source>
        <dbReference type="ARBA" id="ARBA00022989"/>
    </source>
</evidence>
<comment type="cofactor">
    <cofactor evidence="1">
        <name>heme</name>
        <dbReference type="ChEBI" id="CHEBI:30413"/>
    </cofactor>
</comment>
<keyword evidence="9" id="KW-0408">Iron</keyword>
<comment type="caution">
    <text evidence="13">The sequence shown here is derived from an EMBL/GenBank/DDBJ whole genome shotgun (WGS) entry which is preliminary data.</text>
</comment>
<dbReference type="Proteomes" id="UP001219525">
    <property type="component" value="Unassembled WGS sequence"/>
</dbReference>
<dbReference type="GO" id="GO:0016020">
    <property type="term" value="C:membrane"/>
    <property type="evidence" value="ECO:0007669"/>
    <property type="project" value="UniProtKB-SubCell"/>
</dbReference>
<dbReference type="AlphaFoldDB" id="A0AAD6XZK7"/>
<keyword evidence="8" id="KW-0560">Oxidoreductase</keyword>
<keyword evidence="11" id="KW-0472">Membrane</keyword>
<sequence length="557" mass="62267">MTPFAPAPATPSAFTPPSSTRPLSPTASHSSLVLAPSCIFKNFGPRYSRPNHHDKRLLCRTLNINGYLRGLACDQPVTMREQVGAHCRMACTSSPDLANHADADGHCTGPKQGDDVALGRKESQYERDGETRPARSRDLHNEVSMSKLPPGPRGYPVIGSLFSISPTKPWVTFTKWRDIYVPTPSILRGLLSFQYGGPFHACVELPKKRHGPVGKAFLQVLRSTPVHRGRRGNLILGFMRSNDVYLLAESLIQSPQLWNEHLKRSATSLIMAVVYGAQRLARPDPENITSQLPRWMSAWRRDAEVWFAKDEGMFENFYDEVQDRMGRGDERKCVVTNLIEQQQSKNLSHQESVWLAGTMYAAGSDLVGFCFSAATMSWWMIAMVAYPCSETRARRNGQGCRTFSYAHFRGLRCVTVYAGDGERGTEVEACSTAWGMHGRNHTPTVVILINSKVPHRLIEEYLIPKKEGHCTYGFGRRICVGRHVANHNLWSQFASVVWACDIQPLKSDANGNLPDIFNVESDMVMLPAPFECDIKPRFPGVKAVLEEAIETDNYGQI</sequence>
<feature type="compositionally biased region" description="Basic and acidic residues" evidence="12">
    <location>
        <begin position="112"/>
        <end position="141"/>
    </location>
</feature>
<evidence type="ECO:0000256" key="1">
    <source>
        <dbReference type="ARBA" id="ARBA00001971"/>
    </source>
</evidence>
<evidence type="ECO:0000313" key="13">
    <source>
        <dbReference type="EMBL" id="KAJ7192191.1"/>
    </source>
</evidence>
<gene>
    <name evidence="13" type="ORF">GGX14DRAFT_406590</name>
</gene>
<evidence type="ECO:0000256" key="2">
    <source>
        <dbReference type="ARBA" id="ARBA00004167"/>
    </source>
</evidence>
<dbReference type="PANTHER" id="PTHR46300">
    <property type="entry name" value="P450, PUTATIVE (EUROFUNG)-RELATED-RELATED"/>
    <property type="match status" value="1"/>
</dbReference>
<keyword evidence="5" id="KW-0812">Transmembrane</keyword>
<evidence type="ECO:0000256" key="5">
    <source>
        <dbReference type="ARBA" id="ARBA00022692"/>
    </source>
</evidence>
<comment type="subcellular location">
    <subcellularLocation>
        <location evidence="2">Membrane</location>
        <topology evidence="2">Single-pass membrane protein</topology>
    </subcellularLocation>
</comment>